<organism evidence="1 2">
    <name type="scientific">Blautia wexlerae</name>
    <dbReference type="NCBI Taxonomy" id="418240"/>
    <lineage>
        <taxon>Bacteria</taxon>
        <taxon>Bacillati</taxon>
        <taxon>Bacillota</taxon>
        <taxon>Clostridia</taxon>
        <taxon>Lachnospirales</taxon>
        <taxon>Lachnospiraceae</taxon>
        <taxon>Blautia</taxon>
    </lineage>
</organism>
<proteinExistence type="predicted"/>
<evidence type="ECO:0000313" key="2">
    <source>
        <dbReference type="Proteomes" id="UP000095712"/>
    </source>
</evidence>
<accession>A0A174UXV7</accession>
<dbReference type="RefSeq" id="WP_055154326.1">
    <property type="nucleotide sequence ID" value="NZ_CZAW01000140.1"/>
</dbReference>
<reference evidence="1 2" key="1">
    <citation type="submission" date="2015-09" db="EMBL/GenBank/DDBJ databases">
        <authorList>
            <consortium name="Pathogen Informatics"/>
        </authorList>
    </citation>
    <scope>NUCLEOTIDE SEQUENCE [LARGE SCALE GENOMIC DNA]</scope>
    <source>
        <strain evidence="1 2">2789STDY5834911</strain>
    </source>
</reference>
<dbReference type="AlphaFoldDB" id="A0A174UXV7"/>
<gene>
    <name evidence="1" type="ORF">ERS852523_04508</name>
</gene>
<sequence length="82" mass="9457">MEKAYYVEKYSDYVDGQNEKNRKARYYDRVKTIDGILENNKMCPEETLLQLENIDGTVLADVLAQISAEYSFQTIAGCSYNN</sequence>
<dbReference type="EMBL" id="CZAW01000140">
    <property type="protein sequence ID" value="CUQ24897.1"/>
    <property type="molecule type" value="Genomic_DNA"/>
</dbReference>
<protein>
    <submittedName>
        <fullName evidence="1">Uncharacterized protein</fullName>
    </submittedName>
</protein>
<name>A0A174UXV7_9FIRM</name>
<evidence type="ECO:0000313" key="1">
    <source>
        <dbReference type="EMBL" id="CUQ24897.1"/>
    </source>
</evidence>
<dbReference type="Proteomes" id="UP000095712">
    <property type="component" value="Unassembled WGS sequence"/>
</dbReference>